<accession>A0AAW1WDB8</accession>
<gene>
    <name evidence="2" type="ORF">M0R45_030535</name>
</gene>
<organism evidence="2 3">
    <name type="scientific">Rubus argutus</name>
    <name type="common">Southern blackberry</name>
    <dbReference type="NCBI Taxonomy" id="59490"/>
    <lineage>
        <taxon>Eukaryota</taxon>
        <taxon>Viridiplantae</taxon>
        <taxon>Streptophyta</taxon>
        <taxon>Embryophyta</taxon>
        <taxon>Tracheophyta</taxon>
        <taxon>Spermatophyta</taxon>
        <taxon>Magnoliopsida</taxon>
        <taxon>eudicotyledons</taxon>
        <taxon>Gunneridae</taxon>
        <taxon>Pentapetalae</taxon>
        <taxon>rosids</taxon>
        <taxon>fabids</taxon>
        <taxon>Rosales</taxon>
        <taxon>Rosaceae</taxon>
        <taxon>Rosoideae</taxon>
        <taxon>Rosoideae incertae sedis</taxon>
        <taxon>Rubus</taxon>
    </lineage>
</organism>
<keyword evidence="1" id="KW-1133">Transmembrane helix</keyword>
<proteinExistence type="predicted"/>
<comment type="caution">
    <text evidence="2">The sequence shown here is derived from an EMBL/GenBank/DDBJ whole genome shotgun (WGS) entry which is preliminary data.</text>
</comment>
<protein>
    <submittedName>
        <fullName evidence="2">Uncharacterized protein</fullName>
    </submittedName>
</protein>
<dbReference type="AlphaFoldDB" id="A0AAW1WDB8"/>
<evidence type="ECO:0000256" key="1">
    <source>
        <dbReference type="SAM" id="Phobius"/>
    </source>
</evidence>
<keyword evidence="3" id="KW-1185">Reference proteome</keyword>
<reference evidence="2 3" key="1">
    <citation type="journal article" date="2023" name="G3 (Bethesda)">
        <title>A chromosome-length genome assembly and annotation of blackberry (Rubus argutus, cv. 'Hillquist').</title>
        <authorList>
            <person name="Bruna T."/>
            <person name="Aryal R."/>
            <person name="Dudchenko O."/>
            <person name="Sargent D.J."/>
            <person name="Mead D."/>
            <person name="Buti M."/>
            <person name="Cavallini A."/>
            <person name="Hytonen T."/>
            <person name="Andres J."/>
            <person name="Pham M."/>
            <person name="Weisz D."/>
            <person name="Mascagni F."/>
            <person name="Usai G."/>
            <person name="Natali L."/>
            <person name="Bassil N."/>
            <person name="Fernandez G.E."/>
            <person name="Lomsadze A."/>
            <person name="Armour M."/>
            <person name="Olukolu B."/>
            <person name="Poorten T."/>
            <person name="Britton C."/>
            <person name="Davik J."/>
            <person name="Ashrafi H."/>
            <person name="Aiden E.L."/>
            <person name="Borodovsky M."/>
            <person name="Worthington M."/>
        </authorList>
    </citation>
    <scope>NUCLEOTIDE SEQUENCE [LARGE SCALE GENOMIC DNA]</scope>
    <source>
        <strain evidence="2">PI 553951</strain>
    </source>
</reference>
<keyword evidence="1" id="KW-0472">Membrane</keyword>
<dbReference type="Proteomes" id="UP001457282">
    <property type="component" value="Unassembled WGS sequence"/>
</dbReference>
<evidence type="ECO:0000313" key="2">
    <source>
        <dbReference type="EMBL" id="KAK9922053.1"/>
    </source>
</evidence>
<evidence type="ECO:0000313" key="3">
    <source>
        <dbReference type="Proteomes" id="UP001457282"/>
    </source>
</evidence>
<dbReference type="EMBL" id="JBEDUW010000006">
    <property type="protein sequence ID" value="KAK9922053.1"/>
    <property type="molecule type" value="Genomic_DNA"/>
</dbReference>
<name>A0AAW1WDB8_RUBAR</name>
<sequence length="74" mass="7887">MGCRYAAAEGWIFGGVAALGRDANDGSAEVFDGCTKDRRRARVALVFDGLAAEWKLVAVIVMAGFGFVICRFAL</sequence>
<keyword evidence="1" id="KW-0812">Transmembrane</keyword>
<feature type="transmembrane region" description="Helical" evidence="1">
    <location>
        <begin position="54"/>
        <end position="73"/>
    </location>
</feature>